<feature type="compositionally biased region" description="Acidic residues" evidence="9">
    <location>
        <begin position="543"/>
        <end position="555"/>
    </location>
</feature>
<dbReference type="PANTHER" id="PTHR23103">
    <property type="entry name" value="ALZHEIMER'S DISEASE BETA-AMYLOID RELATED"/>
    <property type="match status" value="1"/>
</dbReference>
<evidence type="ECO:0000313" key="15">
    <source>
        <dbReference type="WBParaSite" id="SMUV_0000147701-mRNA-1"/>
    </source>
</evidence>
<dbReference type="InterPro" id="IPR019744">
    <property type="entry name" value="APP_CUBD_CS"/>
</dbReference>
<feature type="transmembrane region" description="Helical" evidence="10">
    <location>
        <begin position="661"/>
        <end position="679"/>
    </location>
</feature>
<feature type="compositionally biased region" description="Acidic residues" evidence="9">
    <location>
        <begin position="225"/>
        <end position="254"/>
    </location>
</feature>
<keyword evidence="7" id="KW-0325">Glycoprotein</keyword>
<feature type="region of interest" description="CuBD subdomain" evidence="8">
    <location>
        <begin position="141"/>
        <end position="205"/>
    </location>
</feature>
<dbReference type="PROSITE" id="PS51870">
    <property type="entry name" value="APP_E2"/>
    <property type="match status" value="1"/>
</dbReference>
<evidence type="ECO:0000256" key="5">
    <source>
        <dbReference type="ARBA" id="ARBA00023136"/>
    </source>
</evidence>
<dbReference type="InterPro" id="IPR019543">
    <property type="entry name" value="APP_amyloid_C"/>
</dbReference>
<evidence type="ECO:0000256" key="9">
    <source>
        <dbReference type="SAM" id="MobiDB-lite"/>
    </source>
</evidence>
<dbReference type="SUPFAM" id="SSF89811">
    <property type="entry name" value="Amyloid beta a4 protein copper binding domain (domain 2)"/>
    <property type="match status" value="1"/>
</dbReference>
<reference evidence="15" key="1">
    <citation type="submission" date="2017-02" db="UniProtKB">
        <authorList>
            <consortium name="WormBaseParasite"/>
        </authorList>
    </citation>
    <scope>IDENTIFICATION</scope>
</reference>
<keyword evidence="5 10" id="KW-0472">Membrane</keyword>
<keyword evidence="14" id="KW-1185">Reference proteome</keyword>
<dbReference type="InterPro" id="IPR008154">
    <property type="entry name" value="Amyloid_glyco_extra"/>
</dbReference>
<dbReference type="GO" id="GO:0043025">
    <property type="term" value="C:neuronal cell body"/>
    <property type="evidence" value="ECO:0007669"/>
    <property type="project" value="TreeGrafter"/>
</dbReference>
<feature type="region of interest" description="Disordered" evidence="9">
    <location>
        <begin position="543"/>
        <end position="610"/>
    </location>
</feature>
<evidence type="ECO:0000256" key="11">
    <source>
        <dbReference type="SAM" id="SignalP"/>
    </source>
</evidence>
<dbReference type="GO" id="GO:0016020">
    <property type="term" value="C:membrane"/>
    <property type="evidence" value="ECO:0007669"/>
    <property type="project" value="UniProtKB-SubCell"/>
</dbReference>
<evidence type="ECO:0000259" key="13">
    <source>
        <dbReference type="PROSITE" id="PS51870"/>
    </source>
</evidence>
<dbReference type="GO" id="GO:0008201">
    <property type="term" value="F:heparin binding"/>
    <property type="evidence" value="ECO:0007669"/>
    <property type="project" value="UniProtKB-UniRule"/>
</dbReference>
<comment type="subcellular location">
    <subcellularLocation>
        <location evidence="1">Membrane</location>
        <topology evidence="1">Single-pass type I membrane protein</topology>
    </subcellularLocation>
</comment>
<evidence type="ECO:0000256" key="6">
    <source>
        <dbReference type="ARBA" id="ARBA00023157"/>
    </source>
</evidence>
<dbReference type="InterPro" id="IPR011993">
    <property type="entry name" value="PH-like_dom_sf"/>
</dbReference>
<dbReference type="STRING" id="451379.A0A0N5ABF1"/>
<feature type="compositionally biased region" description="Acidic residues" evidence="9">
    <location>
        <begin position="585"/>
        <end position="600"/>
    </location>
</feature>
<keyword evidence="3 11" id="KW-0732">Signal</keyword>
<dbReference type="Pfam" id="PF12925">
    <property type="entry name" value="APP_E2"/>
    <property type="match status" value="1"/>
</dbReference>
<dbReference type="GO" id="GO:0046914">
    <property type="term" value="F:transition metal ion binding"/>
    <property type="evidence" value="ECO:0007669"/>
    <property type="project" value="InterPro"/>
</dbReference>
<dbReference type="Gene3D" id="2.30.29.30">
    <property type="entry name" value="Pleckstrin-homology domain (PH domain)/Phosphotyrosine-binding domain (PTB)"/>
    <property type="match status" value="1"/>
</dbReference>
<organism evidence="14 15">
    <name type="scientific">Syphacia muris</name>
    <dbReference type="NCBI Taxonomy" id="451379"/>
    <lineage>
        <taxon>Eukaryota</taxon>
        <taxon>Metazoa</taxon>
        <taxon>Ecdysozoa</taxon>
        <taxon>Nematoda</taxon>
        <taxon>Chromadorea</taxon>
        <taxon>Rhabditida</taxon>
        <taxon>Spirurina</taxon>
        <taxon>Oxyuridomorpha</taxon>
        <taxon>Oxyuroidea</taxon>
        <taxon>Oxyuridae</taxon>
        <taxon>Syphacia</taxon>
    </lineage>
</organism>
<feature type="compositionally biased region" description="Basic and acidic residues" evidence="9">
    <location>
        <begin position="601"/>
        <end position="610"/>
    </location>
</feature>
<dbReference type="InterPro" id="IPR036176">
    <property type="entry name" value="E2_sf"/>
</dbReference>
<feature type="region of interest" description="Disordered" evidence="9">
    <location>
        <begin position="216"/>
        <end position="265"/>
    </location>
</feature>
<dbReference type="Gene3D" id="3.90.570.10">
    <property type="entry name" value="Amyloidogenic glycoprotein, heparin-binding domain"/>
    <property type="match status" value="1"/>
</dbReference>
<evidence type="ECO:0000256" key="4">
    <source>
        <dbReference type="ARBA" id="ARBA00022989"/>
    </source>
</evidence>
<feature type="signal peptide" evidence="11">
    <location>
        <begin position="1"/>
        <end position="21"/>
    </location>
</feature>
<dbReference type="Pfam" id="PF10515">
    <property type="entry name" value="APP_amyloid"/>
    <property type="match status" value="1"/>
</dbReference>
<dbReference type="SUPFAM" id="SSF109843">
    <property type="entry name" value="CAPPD, an extracellular domain of amyloid beta A4 protein"/>
    <property type="match status" value="1"/>
</dbReference>
<dbReference type="WBParaSite" id="SMUV_0000147701-mRNA-1">
    <property type="protein sequence ID" value="SMUV_0000147701-mRNA-1"/>
    <property type="gene ID" value="SMUV_0000147701"/>
</dbReference>
<sequence length="721" mass="82566">MLTASTILIAVLFLAISPITATRIENVAANVDSSSEKRTAIFVPLVAFQCGYRNQFIDSDGNWISDQYRYATCMKGKLDILKYCKRAYPALQITNIVEYSHEVKINGWCKEEGSPCKWQFTVRPYQCIVGEFHSEALQVPPGCKFGHVSDTQSCKAYKDWETEASVQCGLKQSLDGGKMTVRSFAILEPCGLDLFTGVEYVCCPVEKESKPKVIDLDENKFGNGEADEDTDSDLDYTEDDDDDEDDESSNEENSQDSYFKASDLATEHDRYKKAEQRLERKYRRKFDKTKKDWLDLEERYQKMKSDDPKGAERQRNEMVIRLEKTENSLKDEYKEEKKQLEETHDGRVQTNLNEKKRQAAHDYRAALAIQVDKPNKHNVLKSLKAYIRAEEKDRTHMLKHFRHLLRSDSVSRYLGAATFKPILLHRLKYIDLRINSTLEMLRDFPSLQQSVRPIAVEFWKEYRGENTPLVTDHEYTGIGDEERYAKLLDYYEDVYNRNHNRDYVSKSVVKTVTTTTATTTAATTAEVLPTTIKVVKVKDSLDDLDDEDDLDDDDSAQEKNDGVAVEKVEQKDNNVNDEQVNSNIEADEDEDDDDDDDDSDDKSSENREINVEIEPIVSEPGRVHDIPALLAYAKHDVLEHEKVVQNPRSWSASRFISPSQLLIVFAVSAVAVALVVAITRKRRQHAGFIEVDVCTPEERHVNGMQVNGYENPTYTFFDGKP</sequence>
<name>A0A0N5ABF1_9BILA</name>
<dbReference type="Gene3D" id="1.20.120.770">
    <property type="entry name" value="Amyloid precursor protein, E2 domain"/>
    <property type="match status" value="1"/>
</dbReference>
<dbReference type="Gene3D" id="3.30.1490.140">
    <property type="entry name" value="Amyloidogenic glycoprotein, copper-binding domain"/>
    <property type="match status" value="1"/>
</dbReference>
<proteinExistence type="inferred from homology"/>
<feature type="chain" id="PRO_5005892914" evidence="11">
    <location>
        <begin position="22"/>
        <end position="721"/>
    </location>
</feature>
<dbReference type="Pfam" id="PF12924">
    <property type="entry name" value="APP_Cu_bd"/>
    <property type="match status" value="1"/>
</dbReference>
<dbReference type="InterPro" id="IPR011178">
    <property type="entry name" value="Amyloid_glyco_Cu-bd"/>
</dbReference>
<dbReference type="PROSITE" id="PS51869">
    <property type="entry name" value="APP_E1"/>
    <property type="match status" value="1"/>
</dbReference>
<dbReference type="GO" id="GO:0007417">
    <property type="term" value="P:central nervous system development"/>
    <property type="evidence" value="ECO:0007669"/>
    <property type="project" value="TreeGrafter"/>
</dbReference>
<comment type="caution">
    <text evidence="8">Lacks conserved residue(s) required for the propagation of feature annotation.</text>
</comment>
<evidence type="ECO:0000313" key="14">
    <source>
        <dbReference type="Proteomes" id="UP000046393"/>
    </source>
</evidence>
<dbReference type="PROSITE" id="PS00319">
    <property type="entry name" value="APP_CUBD"/>
    <property type="match status" value="1"/>
</dbReference>
<feature type="disulfide bond" evidence="8">
    <location>
        <begin position="109"/>
        <end position="116"/>
    </location>
</feature>
<dbReference type="SUPFAM" id="SSF56491">
    <property type="entry name" value="A heparin-binding domain"/>
    <property type="match status" value="1"/>
</dbReference>
<evidence type="ECO:0000256" key="3">
    <source>
        <dbReference type="ARBA" id="ARBA00022729"/>
    </source>
</evidence>
<feature type="domain" description="E2" evidence="13">
    <location>
        <begin position="254"/>
        <end position="458"/>
    </location>
</feature>
<feature type="domain" description="E1" evidence="12">
    <location>
        <begin position="40"/>
        <end position="205"/>
    </location>
</feature>
<accession>A0A0N5ABF1</accession>
<dbReference type="SMART" id="SM00006">
    <property type="entry name" value="A4_EXTRA"/>
    <property type="match status" value="1"/>
</dbReference>
<keyword evidence="6 8" id="KW-1015">Disulfide bond</keyword>
<dbReference type="Proteomes" id="UP000046393">
    <property type="component" value="Unplaced"/>
</dbReference>
<feature type="compositionally biased region" description="Basic and acidic residues" evidence="9">
    <location>
        <begin position="556"/>
        <end position="574"/>
    </location>
</feature>
<feature type="region of interest" description="GFLD subdomain" evidence="8">
    <location>
        <begin position="40"/>
        <end position="133"/>
    </location>
</feature>
<evidence type="ECO:0000259" key="12">
    <source>
        <dbReference type="PROSITE" id="PS51869"/>
    </source>
</evidence>
<dbReference type="InterPro" id="IPR024329">
    <property type="entry name" value="Amyloid_glyco_E2_domain"/>
</dbReference>
<keyword evidence="2 10" id="KW-0812">Transmembrane</keyword>
<dbReference type="Pfam" id="PF02177">
    <property type="entry name" value="APP_N"/>
    <property type="match status" value="1"/>
</dbReference>
<dbReference type="PANTHER" id="PTHR23103:SF15">
    <property type="entry name" value="AMYLOID-BETA-LIKE PROTEIN"/>
    <property type="match status" value="1"/>
</dbReference>
<evidence type="ECO:0000256" key="2">
    <source>
        <dbReference type="ARBA" id="ARBA00022692"/>
    </source>
</evidence>
<evidence type="ECO:0000256" key="1">
    <source>
        <dbReference type="ARBA" id="ARBA00004479"/>
    </source>
</evidence>
<dbReference type="InterPro" id="IPR015849">
    <property type="entry name" value="Amyloid_glyco_heparin-bd"/>
</dbReference>
<dbReference type="InterPro" id="IPR036669">
    <property type="entry name" value="Amyloid_Cu-bd_sf"/>
</dbReference>
<comment type="similarity">
    <text evidence="8">Belongs to the APP family.</text>
</comment>
<dbReference type="AlphaFoldDB" id="A0A0N5ABF1"/>
<evidence type="ECO:0000256" key="7">
    <source>
        <dbReference type="ARBA" id="ARBA00023180"/>
    </source>
</evidence>
<keyword evidence="4 10" id="KW-1133">Transmembrane helix</keyword>
<dbReference type="GO" id="GO:0007409">
    <property type="term" value="P:axonogenesis"/>
    <property type="evidence" value="ECO:0007669"/>
    <property type="project" value="TreeGrafter"/>
</dbReference>
<dbReference type="InterPro" id="IPR008155">
    <property type="entry name" value="Amyloid_glyco"/>
</dbReference>
<feature type="disulfide bond" evidence="8">
    <location>
        <begin position="50"/>
        <end position="73"/>
    </location>
</feature>
<evidence type="ECO:0000256" key="8">
    <source>
        <dbReference type="PROSITE-ProRule" id="PRU01217"/>
    </source>
</evidence>
<dbReference type="PRINTS" id="PR00203">
    <property type="entry name" value="AMYLOIDA4"/>
</dbReference>
<dbReference type="InterPro" id="IPR036454">
    <property type="entry name" value="Amyloid_glyco_heparin-bd_sf"/>
</dbReference>
<protein>
    <submittedName>
        <fullName evidence="15">A4_EXTRA domain-containing protein</fullName>
    </submittedName>
</protein>
<dbReference type="GO" id="GO:0043005">
    <property type="term" value="C:neuron projection"/>
    <property type="evidence" value="ECO:0007669"/>
    <property type="project" value="TreeGrafter"/>
</dbReference>
<evidence type="ECO:0000256" key="10">
    <source>
        <dbReference type="SAM" id="Phobius"/>
    </source>
</evidence>